<feature type="region of interest" description="Disordered" evidence="1">
    <location>
        <begin position="78"/>
        <end position="107"/>
    </location>
</feature>
<gene>
    <name evidence="2" type="ORF">N7509_005634</name>
</gene>
<name>A0A9W9W2T3_9EURO</name>
<dbReference type="RefSeq" id="XP_056489573.1">
    <property type="nucleotide sequence ID" value="XM_056630271.1"/>
</dbReference>
<dbReference type="OrthoDB" id="4289657at2759"/>
<organism evidence="2 3">
    <name type="scientific">Penicillium cosmopolitanum</name>
    <dbReference type="NCBI Taxonomy" id="1131564"/>
    <lineage>
        <taxon>Eukaryota</taxon>
        <taxon>Fungi</taxon>
        <taxon>Dikarya</taxon>
        <taxon>Ascomycota</taxon>
        <taxon>Pezizomycotina</taxon>
        <taxon>Eurotiomycetes</taxon>
        <taxon>Eurotiomycetidae</taxon>
        <taxon>Eurotiales</taxon>
        <taxon>Aspergillaceae</taxon>
        <taxon>Penicillium</taxon>
    </lineage>
</organism>
<dbReference type="EMBL" id="JAPZBU010000006">
    <property type="protein sequence ID" value="KAJ5397521.1"/>
    <property type="molecule type" value="Genomic_DNA"/>
</dbReference>
<evidence type="ECO:0000313" key="3">
    <source>
        <dbReference type="Proteomes" id="UP001147747"/>
    </source>
</evidence>
<evidence type="ECO:0000256" key="1">
    <source>
        <dbReference type="SAM" id="MobiDB-lite"/>
    </source>
</evidence>
<protein>
    <submittedName>
        <fullName evidence="2">Uncharacterized protein</fullName>
    </submittedName>
</protein>
<feature type="region of interest" description="Disordered" evidence="1">
    <location>
        <begin position="1"/>
        <end position="35"/>
    </location>
</feature>
<keyword evidence="3" id="KW-1185">Reference proteome</keyword>
<comment type="caution">
    <text evidence="2">The sequence shown here is derived from an EMBL/GenBank/DDBJ whole genome shotgun (WGS) entry which is preliminary data.</text>
</comment>
<reference evidence="2" key="1">
    <citation type="submission" date="2022-12" db="EMBL/GenBank/DDBJ databases">
        <authorList>
            <person name="Petersen C."/>
        </authorList>
    </citation>
    <scope>NUCLEOTIDE SEQUENCE</scope>
    <source>
        <strain evidence="2">IBT 29677</strain>
    </source>
</reference>
<dbReference type="AlphaFoldDB" id="A0A9W9W2T3"/>
<proteinExistence type="predicted"/>
<reference evidence="2" key="2">
    <citation type="journal article" date="2023" name="IMA Fungus">
        <title>Comparative genomic study of the Penicillium genus elucidates a diverse pangenome and 15 lateral gene transfer events.</title>
        <authorList>
            <person name="Petersen C."/>
            <person name="Sorensen T."/>
            <person name="Nielsen M.R."/>
            <person name="Sondergaard T.E."/>
            <person name="Sorensen J.L."/>
            <person name="Fitzpatrick D.A."/>
            <person name="Frisvad J.C."/>
            <person name="Nielsen K.L."/>
        </authorList>
    </citation>
    <scope>NUCLEOTIDE SEQUENCE</scope>
    <source>
        <strain evidence="2">IBT 29677</strain>
    </source>
</reference>
<dbReference type="Proteomes" id="UP001147747">
    <property type="component" value="Unassembled WGS sequence"/>
</dbReference>
<accession>A0A9W9W2T3</accession>
<feature type="compositionally biased region" description="Basic and acidic residues" evidence="1">
    <location>
        <begin position="20"/>
        <end position="29"/>
    </location>
</feature>
<sequence length="107" mass="12043">MVGTNIDNNPLDPTFVQKRTSIDGNDKKNTPRTGVRRMSDFETIVYENRNVAPSSQAICAELAHEHAIEDLHQITDHMSDENNPARGMASTFLRDELANVSPQRHKN</sequence>
<dbReference type="GeneID" id="81369251"/>
<evidence type="ECO:0000313" key="2">
    <source>
        <dbReference type="EMBL" id="KAJ5397521.1"/>
    </source>
</evidence>